<gene>
    <name evidence="2" type="ORF">F9L06_14700</name>
</gene>
<dbReference type="Pfam" id="PF14023">
    <property type="entry name" value="Bestrophin-like"/>
    <property type="match status" value="1"/>
</dbReference>
<feature type="transmembrane region" description="Helical" evidence="1">
    <location>
        <begin position="206"/>
        <end position="226"/>
    </location>
</feature>
<comment type="caution">
    <text evidence="2">The sequence shown here is derived from an EMBL/GenBank/DDBJ whole genome shotgun (WGS) entry which is preliminary data.</text>
</comment>
<keyword evidence="1" id="KW-0812">Transmembrane</keyword>
<evidence type="ECO:0000313" key="2">
    <source>
        <dbReference type="EMBL" id="KAB2797549.1"/>
    </source>
</evidence>
<dbReference type="AlphaFoldDB" id="A0A011TMI6"/>
<evidence type="ECO:0000313" key="3">
    <source>
        <dbReference type="Proteomes" id="UP000441102"/>
    </source>
</evidence>
<name>A0A011TMI6_BRUAN</name>
<evidence type="ECO:0000256" key="1">
    <source>
        <dbReference type="SAM" id="Phobius"/>
    </source>
</evidence>
<reference evidence="2 3" key="1">
    <citation type="submission" date="2019-09" db="EMBL/GenBank/DDBJ databases">
        <title>Taxonomic organization of the family Brucellaceae based on a phylogenomic approach.</title>
        <authorList>
            <person name="Leclercq S."/>
            <person name="Cloeckaert A."/>
            <person name="Zygmunt M.S."/>
        </authorList>
    </citation>
    <scope>NUCLEOTIDE SEQUENCE [LARGE SCALE GENOMIC DNA]</scope>
    <source>
        <strain evidence="2 3">CCUG 34461</strain>
    </source>
</reference>
<keyword evidence="1" id="KW-1133">Transmembrane helix</keyword>
<dbReference type="Proteomes" id="UP000441102">
    <property type="component" value="Unassembled WGS sequence"/>
</dbReference>
<sequence>MNSLLLGALVFFILILATMLGMFARSRLPEHHLNSESKDVIRLATAVVGTLSALALGLLIASAKSDYDNAQAEMKTSAARIVLLDRIMARYGPETEHPRAVLKQIIQKRLDRAWNAERADELSNGALPEFKDIEDIQDSLRALNPKDTAQGSLQTRALEVSSMIAEGHWQLVETTDEGLPVPFLIVLISWLALLFATFGLQAPLNSTVILIIIVCSLSVAGAIFVISDMASPYAGLIHISETPLRTALDRLGAP</sequence>
<feature type="transmembrane region" description="Helical" evidence="1">
    <location>
        <begin position="179"/>
        <end position="200"/>
    </location>
</feature>
<accession>A0A011TMI6</accession>
<dbReference type="GeneID" id="61315756"/>
<dbReference type="RefSeq" id="WP_036577535.1">
    <property type="nucleotide sequence ID" value="NZ_CP064062.1"/>
</dbReference>
<proteinExistence type="predicted"/>
<organism evidence="2 3">
    <name type="scientific">Brucella anthropi</name>
    <name type="common">Ochrobactrum anthropi</name>
    <dbReference type="NCBI Taxonomy" id="529"/>
    <lineage>
        <taxon>Bacteria</taxon>
        <taxon>Pseudomonadati</taxon>
        <taxon>Pseudomonadota</taxon>
        <taxon>Alphaproteobacteria</taxon>
        <taxon>Hyphomicrobiales</taxon>
        <taxon>Brucellaceae</taxon>
        <taxon>Brucella/Ochrobactrum group</taxon>
        <taxon>Brucella</taxon>
    </lineage>
</organism>
<dbReference type="EMBL" id="WBWX01000004">
    <property type="protein sequence ID" value="KAB2797549.1"/>
    <property type="molecule type" value="Genomic_DNA"/>
</dbReference>
<protein>
    <submittedName>
        <fullName evidence="2">DUF4239 domain-containing protein</fullName>
    </submittedName>
</protein>
<keyword evidence="1" id="KW-0472">Membrane</keyword>
<feature type="transmembrane region" description="Helical" evidence="1">
    <location>
        <begin position="40"/>
        <end position="61"/>
    </location>
</feature>
<dbReference type="InterPro" id="IPR025333">
    <property type="entry name" value="DUF4239"/>
</dbReference>